<proteinExistence type="predicted"/>
<feature type="compositionally biased region" description="Low complexity" evidence="3">
    <location>
        <begin position="997"/>
        <end position="1014"/>
    </location>
</feature>
<evidence type="ECO:0000259" key="4">
    <source>
        <dbReference type="PROSITE" id="PS50003"/>
    </source>
</evidence>
<dbReference type="GO" id="GO:0005085">
    <property type="term" value="F:guanyl-nucleotide exchange factor activity"/>
    <property type="evidence" value="ECO:0007669"/>
    <property type="project" value="UniProtKB-KW"/>
</dbReference>
<feature type="compositionally biased region" description="Low complexity" evidence="3">
    <location>
        <begin position="1303"/>
        <end position="1314"/>
    </location>
</feature>
<dbReference type="SMART" id="SM00325">
    <property type="entry name" value="RhoGEF"/>
    <property type="match status" value="1"/>
</dbReference>
<dbReference type="FunFam" id="2.30.29.30:FF:000337">
    <property type="entry name" value="Protein still life, isoform SIF type"/>
    <property type="match status" value="1"/>
</dbReference>
<dbReference type="PROSITE" id="PS50898">
    <property type="entry name" value="RBD"/>
    <property type="match status" value="1"/>
</dbReference>
<evidence type="ECO:0000256" key="2">
    <source>
        <dbReference type="ARBA" id="ARBA00022737"/>
    </source>
</evidence>
<dbReference type="InterPro" id="IPR001849">
    <property type="entry name" value="PH_domain"/>
</dbReference>
<feature type="compositionally biased region" description="Basic and acidic residues" evidence="3">
    <location>
        <begin position="1767"/>
        <end position="1776"/>
    </location>
</feature>
<dbReference type="Pfam" id="PF00169">
    <property type="entry name" value="PH"/>
    <property type="match status" value="1"/>
</dbReference>
<feature type="compositionally biased region" description="Polar residues" evidence="3">
    <location>
        <begin position="642"/>
        <end position="655"/>
    </location>
</feature>
<feature type="domain" description="RBD" evidence="8">
    <location>
        <begin position="1020"/>
        <end position="1087"/>
    </location>
</feature>
<feature type="region of interest" description="Disordered" evidence="3">
    <location>
        <begin position="1723"/>
        <end position="1820"/>
    </location>
</feature>
<feature type="region of interest" description="Disordered" evidence="3">
    <location>
        <begin position="433"/>
        <end position="491"/>
    </location>
</feature>
<dbReference type="Gene3D" id="6.10.140.680">
    <property type="match status" value="1"/>
</dbReference>
<dbReference type="SUPFAM" id="SSF50729">
    <property type="entry name" value="PH domain-like"/>
    <property type="match status" value="3"/>
</dbReference>
<feature type="compositionally biased region" description="Polar residues" evidence="3">
    <location>
        <begin position="1785"/>
        <end position="1800"/>
    </location>
</feature>
<feature type="compositionally biased region" description="Polar residues" evidence="3">
    <location>
        <begin position="1723"/>
        <end position="1757"/>
    </location>
</feature>
<dbReference type="Gene3D" id="2.30.42.10">
    <property type="match status" value="1"/>
</dbReference>
<evidence type="ECO:0000256" key="1">
    <source>
        <dbReference type="ARBA" id="ARBA00022658"/>
    </source>
</evidence>
<feature type="region of interest" description="Disordered" evidence="3">
    <location>
        <begin position="1296"/>
        <end position="1316"/>
    </location>
</feature>
<feature type="region of interest" description="Disordered" evidence="3">
    <location>
        <begin position="505"/>
        <end position="555"/>
    </location>
</feature>
<evidence type="ECO:0000259" key="7">
    <source>
        <dbReference type="PROSITE" id="PS50229"/>
    </source>
</evidence>
<dbReference type="SMART" id="SM00455">
    <property type="entry name" value="RBD"/>
    <property type="match status" value="1"/>
</dbReference>
<sequence length="1932" mass="218094">MGNKLSACSCAPLKRGYRDDESPWQTGGRSSGSHRGDSAHLLRCGSVIEKKRLWAEVFHVSAAGQTGLVKWQQVSEDLVPVNIRCLSDSPEMVFHITAYNSQVDKILDVRLVQPGTRIGQASECFIYWKDSMTNDTWGLNFTSPIDAKQFKDCCSPSTKTPRKAPSSYSLKLEPPNKQKVKTRMKPLSTPASPSRTKAPQCTCMVPEQLRISRTRDQRFSAGPCGPVSLPRNMVLNPRSGDVEMTPGRDKIGNNATSSVSLYDNVNNTTDTPGKTSKYGDTSRHISKDKQLQNETCQTTPKTVNVATGTATVGSQIDSPDDKGTTISPKKGIKRQDSATQNGSESLKSESIQVGGTLGSKFRKEQLHHTKSADYTEYEMQNGNFFNIVNNNSNHGSRKSKSKSTDDMRIENAQNGGISLDPNTLKRMLKPMSSIDSPATSPEMTRKRHPHAHTHHYYHPNNNNQRYIHSEPENDNYAHPYRSPYNNKFQGSRSVHEMTRQYSTELAENIPMNVQRTPHASRKRPNSNKSSTLPLSYRYSNDRQNSKDRDGYYSDRNEIIREKREREAVEREGYLSDYNSKYEPNVSQRCTSCIGESARAQWFRHSDGWRSGSSTLGSAASNSINLSYDRGHKRESPWESLPSLRQENSLNDSGYSGTFDRQDSVRSDYMSDRDSRYGIVQQASLESTDSRLCYLTSSEMSDDDRMSLTTAVSDDDDGESVMNSPYRGKQTGTAAASFNCTGAVRKAGYLSVKKWLLRKKHQIELARKRGWKGYWVCLKGTTLLFYPCESQESRAVETAPKHLIIVDGAIMQPIPEHPKRDYIFCLSTAFGDAYLFQAPCQVELENWVNSIHSACAAAFARHRGKTGTLHLLQEEIFRLEKAIESDYKLKHMADLQQSVVSDIETKQEISNQIVQWEENLERLHCEQFRLRCYMASLQSGELPNPKSLLTHVSRATKQTLNKLGVFTVSSFHAFICARSPSLLNNLLAGRGATKRRPPLLSRSNSGSSRRSLQMSSRDDEKSVKVSVPENQFVSVFLREGMTVEEFLANACSRKGLNPMEHFVRVKKRREMEDHNYFVPHRTDTIETYLHTHEVVEVCAKILYQVELQRNTLDQMWGFSVEAELIENSDRQDELCCYVSRVEDKSVAMQNGIIKSDEIMVINGAIVSDLDMMYLESVLQEELALCMMMRSSRTEPPDVTPGIVRVTDDIESLVCPPPPTDPPVISEEMISGLIVPAVPGWSKESGGGGYIMHDGAFTMKDCISGSQLENNKQTSRTNSFEIENLLKTAEQVTGICRSPSETRKSSPTGSVVSSHSQVLTPSRQLSDAEKLKKVICELIDTERTYVKNLNNLLENYLEPLKRETFLSNAEINALFGNIQEIVTFQRQFLQNLDHAIEMEADFNNFDHSSQFKGVLFSIGSAFLYYVNHFKLYSSFCASHSKAQKVLHPNEGNQALQEFLQARNPRQQHSSTLESYLIKPIQRILKYPLLLQQLKNLTDERSEEHQHLTEALKGMEKVAEHINEMQRIHEEYGAIFDHLFRQHQKSCKQPIDLSPGDLLYYGGVEWLNISDFLGKIKKGLELHAMCFVFKSAVVFLCKERLRQKKKLMGVSTKTNSSEVEIIRYQVLIPVTEVQVRASSAKDMESHFLWELIHLRSQLQRRSEKVYVLSNSTTEFRNAFLKTIRQIIRESVRNMSIPSTKPNITQPPMTMAPRMSTGHVEKFDKVQNQGLNGGTPCNSGGATGTLSKKANKQQILSNTLNSRRKHSHPKSSVEHESSEDRDCDDIPIQQISFRTRSKTISDTSGEVKIDMDSGTKSEGEEDSQAFLGEKKTNLGRTPNHLTLSTTSTISAGSTGSQARLIQSSHQPENYQPISVKELGKRRARLPKRVKNFDPYSELPVHQFGSRGNYRHSGKPQHCRERILLLLIIITILTIID</sequence>
<dbReference type="CDD" id="cd00136">
    <property type="entry name" value="PDZ_canonical"/>
    <property type="match status" value="1"/>
</dbReference>
<feature type="compositionally biased region" description="Basic residues" evidence="3">
    <location>
        <begin position="445"/>
        <end position="457"/>
    </location>
</feature>
<dbReference type="InterPro" id="IPR011993">
    <property type="entry name" value="PH-like_dom_sf"/>
</dbReference>
<feature type="region of interest" description="Disordered" evidence="3">
    <location>
        <begin position="628"/>
        <end position="661"/>
    </location>
</feature>
<evidence type="ECO:0000256" key="3">
    <source>
        <dbReference type="SAM" id="MobiDB-lite"/>
    </source>
</evidence>
<dbReference type="InterPro" id="IPR040655">
    <property type="entry name" value="TIAM1_CC-Ex"/>
</dbReference>
<organism evidence="9 10">
    <name type="scientific">Cotesia congregata</name>
    <name type="common">Parasitoid wasp</name>
    <name type="synonym">Apanteles congregatus</name>
    <dbReference type="NCBI Taxonomy" id="51543"/>
    <lineage>
        <taxon>Eukaryota</taxon>
        <taxon>Metazoa</taxon>
        <taxon>Ecdysozoa</taxon>
        <taxon>Arthropoda</taxon>
        <taxon>Hexapoda</taxon>
        <taxon>Insecta</taxon>
        <taxon>Pterygota</taxon>
        <taxon>Neoptera</taxon>
        <taxon>Endopterygota</taxon>
        <taxon>Hymenoptera</taxon>
        <taxon>Apocrita</taxon>
        <taxon>Ichneumonoidea</taxon>
        <taxon>Braconidae</taxon>
        <taxon>Microgastrinae</taxon>
        <taxon>Cotesia</taxon>
    </lineage>
</organism>
<feature type="domain" description="WH1" evidence="7">
    <location>
        <begin position="42"/>
        <end position="161"/>
    </location>
</feature>
<accession>A0A8J2MW07</accession>
<dbReference type="Gene3D" id="2.30.29.30">
    <property type="entry name" value="Pleckstrin-homology domain (PH domain)/Phosphotyrosine-binding domain (PTB)"/>
    <property type="match status" value="3"/>
</dbReference>
<dbReference type="SUPFAM" id="SSF48065">
    <property type="entry name" value="DBL homology domain (DH-domain)"/>
    <property type="match status" value="1"/>
</dbReference>
<feature type="region of interest" description="Disordered" evidence="3">
    <location>
        <begin position="239"/>
        <end position="292"/>
    </location>
</feature>
<dbReference type="InterPro" id="IPR036034">
    <property type="entry name" value="PDZ_sf"/>
</dbReference>
<keyword evidence="1" id="KW-0344">Guanine-nucleotide releasing factor</keyword>
<dbReference type="InterPro" id="IPR055230">
    <property type="entry name" value="PH_Tiam1/2"/>
</dbReference>
<gene>
    <name evidence="9" type="ORF">HICCMSTLAB_LOCUS9395</name>
</gene>
<dbReference type="InterPro" id="IPR000697">
    <property type="entry name" value="WH1/EVH1_dom"/>
</dbReference>
<feature type="compositionally biased region" description="Polar residues" evidence="3">
    <location>
        <begin position="505"/>
        <end position="517"/>
    </location>
</feature>
<dbReference type="PANTHER" id="PTHR46001">
    <property type="entry name" value="TIAM (MAMMALIAN TUMOR INVASION AND METASTASIS FACTOR) HOMOLOG"/>
    <property type="match status" value="1"/>
</dbReference>
<dbReference type="CDD" id="cd01255">
    <property type="entry name" value="PH2_Tiam1_2"/>
    <property type="match status" value="1"/>
</dbReference>
<feature type="region of interest" description="Disordered" evidence="3">
    <location>
        <begin position="993"/>
        <end position="1022"/>
    </location>
</feature>
<keyword evidence="10" id="KW-1185">Reference proteome</keyword>
<feature type="compositionally biased region" description="Polar residues" evidence="3">
    <location>
        <begin position="189"/>
        <end position="199"/>
    </location>
</feature>
<dbReference type="InterPro" id="IPR035899">
    <property type="entry name" value="DBL_dom_sf"/>
</dbReference>
<dbReference type="PROSITE" id="PS00741">
    <property type="entry name" value="DH_1"/>
    <property type="match status" value="1"/>
</dbReference>
<dbReference type="FunFam" id="2.30.29.30:FF:000065">
    <property type="entry name" value="T cell lymphoma invasion and metastasis 1"/>
    <property type="match status" value="1"/>
</dbReference>
<dbReference type="InterPro" id="IPR001478">
    <property type="entry name" value="PDZ"/>
</dbReference>
<evidence type="ECO:0000313" key="9">
    <source>
        <dbReference type="EMBL" id="CAG5100122.1"/>
    </source>
</evidence>
<dbReference type="Pfam" id="PF18385">
    <property type="entry name" value="Tiam_CC_Ex"/>
    <property type="match status" value="1"/>
</dbReference>
<feature type="domain" description="DH" evidence="5">
    <location>
        <begin position="1328"/>
        <end position="1522"/>
    </location>
</feature>
<dbReference type="OrthoDB" id="8059989at2759"/>
<feature type="domain" description="PDZ" evidence="6">
    <location>
        <begin position="1103"/>
        <end position="1179"/>
    </location>
</feature>
<dbReference type="GO" id="GO:0007264">
    <property type="term" value="P:small GTPase-mediated signal transduction"/>
    <property type="evidence" value="ECO:0007669"/>
    <property type="project" value="InterPro"/>
</dbReference>
<dbReference type="EMBL" id="CAJNRD030001122">
    <property type="protein sequence ID" value="CAG5100122.1"/>
    <property type="molecule type" value="Genomic_DNA"/>
</dbReference>
<feature type="region of interest" description="Disordered" evidence="3">
    <location>
        <begin position="153"/>
        <end position="201"/>
    </location>
</feature>
<dbReference type="Pfam" id="PF00621">
    <property type="entry name" value="RhoGEF"/>
    <property type="match status" value="1"/>
</dbReference>
<feature type="compositionally biased region" description="Basic and acidic residues" evidence="3">
    <location>
        <begin position="280"/>
        <end position="291"/>
    </location>
</feature>
<evidence type="ECO:0000259" key="5">
    <source>
        <dbReference type="PROSITE" id="PS50010"/>
    </source>
</evidence>
<dbReference type="PROSITE" id="PS50010">
    <property type="entry name" value="DH_2"/>
    <property type="match status" value="1"/>
</dbReference>
<dbReference type="SMART" id="SM00461">
    <property type="entry name" value="WH1"/>
    <property type="match status" value="1"/>
</dbReference>
<dbReference type="Proteomes" id="UP000786811">
    <property type="component" value="Unassembled WGS sequence"/>
</dbReference>
<dbReference type="PROSITE" id="PS50003">
    <property type="entry name" value="PH_DOMAIN"/>
    <property type="match status" value="1"/>
</dbReference>
<feature type="compositionally biased region" description="Polar residues" evidence="3">
    <location>
        <begin position="253"/>
        <end position="274"/>
    </location>
</feature>
<keyword evidence="2" id="KW-0677">Repeat</keyword>
<comment type="caution">
    <text evidence="9">The sequence shown here is derived from an EMBL/GenBank/DDBJ whole genome shotgun (WGS) entry which is preliminary data.</text>
</comment>
<evidence type="ECO:0000259" key="6">
    <source>
        <dbReference type="PROSITE" id="PS50106"/>
    </source>
</evidence>
<dbReference type="PROSITE" id="PS50106">
    <property type="entry name" value="PDZ"/>
    <property type="match status" value="1"/>
</dbReference>
<name>A0A8J2MW07_COTCN</name>
<dbReference type="InterPro" id="IPR043537">
    <property type="entry name" value="Tiam1/Tiam2/Sif"/>
</dbReference>
<feature type="compositionally biased region" description="Polar residues" evidence="3">
    <location>
        <begin position="337"/>
        <end position="353"/>
    </location>
</feature>
<evidence type="ECO:0000313" key="10">
    <source>
        <dbReference type="Proteomes" id="UP000786811"/>
    </source>
</evidence>
<feature type="compositionally biased region" description="Basic and acidic residues" evidence="3">
    <location>
        <begin position="539"/>
        <end position="555"/>
    </location>
</feature>
<dbReference type="CDD" id="cd00160">
    <property type="entry name" value="RhoGEF"/>
    <property type="match status" value="1"/>
</dbReference>
<feature type="compositionally biased region" description="Polar residues" evidence="3">
    <location>
        <begin position="526"/>
        <end position="538"/>
    </location>
</feature>
<dbReference type="PROSITE" id="PS50229">
    <property type="entry name" value="WH1"/>
    <property type="match status" value="1"/>
</dbReference>
<dbReference type="CDD" id="cd01230">
    <property type="entry name" value="PH1_Tiam1_2"/>
    <property type="match status" value="1"/>
</dbReference>
<dbReference type="Pfam" id="PF23014">
    <property type="entry name" value="PH_Tiam1"/>
    <property type="match status" value="1"/>
</dbReference>
<dbReference type="InterPro" id="IPR000219">
    <property type="entry name" value="DH_dom"/>
</dbReference>
<reference evidence="9" key="1">
    <citation type="submission" date="2021-04" db="EMBL/GenBank/DDBJ databases">
        <authorList>
            <person name="Chebbi M.A.C M."/>
        </authorList>
    </citation>
    <scope>NUCLEOTIDE SEQUENCE</scope>
</reference>
<dbReference type="SMART" id="SM00233">
    <property type="entry name" value="PH"/>
    <property type="match status" value="2"/>
</dbReference>
<feature type="compositionally biased region" description="Basic and acidic residues" evidence="3">
    <location>
        <begin position="1801"/>
        <end position="1814"/>
    </location>
</feature>
<dbReference type="InterPro" id="IPR001331">
    <property type="entry name" value="GDS_CDC24_CS"/>
</dbReference>
<dbReference type="Pfam" id="PF02196">
    <property type="entry name" value="RBD"/>
    <property type="match status" value="1"/>
</dbReference>
<feature type="region of interest" description="Disordered" evidence="3">
    <location>
        <begin position="310"/>
        <end position="364"/>
    </location>
</feature>
<dbReference type="SUPFAM" id="SSF50156">
    <property type="entry name" value="PDZ domain-like"/>
    <property type="match status" value="1"/>
</dbReference>
<dbReference type="PANTHER" id="PTHR46001:SF3">
    <property type="entry name" value="PROTEIN STILL LIFE, ISOFORM SIF TYPE 1"/>
    <property type="match status" value="1"/>
</dbReference>
<evidence type="ECO:0000259" key="8">
    <source>
        <dbReference type="PROSITE" id="PS50898"/>
    </source>
</evidence>
<feature type="domain" description="PH" evidence="4">
    <location>
        <begin position="742"/>
        <end position="855"/>
    </location>
</feature>
<dbReference type="Gene3D" id="1.20.900.10">
    <property type="entry name" value="Dbl homology (DH) domain"/>
    <property type="match status" value="1"/>
</dbReference>
<dbReference type="InterPro" id="IPR003116">
    <property type="entry name" value="RBD_dom"/>
</dbReference>
<protein>
    <submittedName>
        <fullName evidence="9">Isoform SIF type 1 (Drosophila melanogaster)</fullName>
    </submittedName>
</protein>
<feature type="compositionally biased region" description="Polar residues" evidence="3">
    <location>
        <begin position="433"/>
        <end position="442"/>
    </location>
</feature>